<dbReference type="InterPro" id="IPR003616">
    <property type="entry name" value="Post-SET_dom"/>
</dbReference>
<keyword evidence="3" id="KW-0158">Chromosome</keyword>
<keyword evidence="6" id="KW-0949">S-adenosyl-L-methionine</keyword>
<proteinExistence type="predicted"/>
<sequence length="496" mass="56295">MESETMVCTTDQGTEEEPQYTHLDQNEFSHRRHKKQQEEDIVICECKYDEHDPESACGERCLNVLTSTECTPGYCPCGVYCKNQRFQKCEYAKTKLFKTECRGWGLIANENIKAGQFIIEYCGEVISWKEAKKRSQAYENEGIRDAFIIYLNASESIDATVKGSLARFINHSCQPNCETRKWNVLGEIRVGIFAKQDILVGTELAYDYNFEWYGGVKVRCLCGAPSCSGFLGAKSRGFQEDTYLWEDDDERYSVEKIPLYDSAEDEPSTRLFKNSSNSEFDGNRMIINVNVDSEHQLMSTALVVQSLDSDPMEGVVMEVKNEVSKETKLYSQDNQPAFLKKNAMISRIRSNTACRNYHIGSGSISNKRSKQGSNGRLKHFAQKQVDAKSVALLLASNEAQEEILKHEETRSDAATHLESLYNEIRPAIEEHERDNQDSVATSVAEKWIEACCLKLKTEFDLYSSIVRLVACTPRKESSQAKPSDSNIENEIKLLPN</sequence>
<reference evidence="12 13" key="1">
    <citation type="journal article" date="2023" name="G3 (Bethesda)">
        <title>A chromosome-length genome assembly and annotation of blackberry (Rubus argutus, cv. 'Hillquist').</title>
        <authorList>
            <person name="Bruna T."/>
            <person name="Aryal R."/>
            <person name="Dudchenko O."/>
            <person name="Sargent D.J."/>
            <person name="Mead D."/>
            <person name="Buti M."/>
            <person name="Cavallini A."/>
            <person name="Hytonen T."/>
            <person name="Andres J."/>
            <person name="Pham M."/>
            <person name="Weisz D."/>
            <person name="Mascagni F."/>
            <person name="Usai G."/>
            <person name="Natali L."/>
            <person name="Bassil N."/>
            <person name="Fernandez G.E."/>
            <person name="Lomsadze A."/>
            <person name="Armour M."/>
            <person name="Olukolu B."/>
            <person name="Poorten T."/>
            <person name="Britton C."/>
            <person name="Davik J."/>
            <person name="Ashrafi H."/>
            <person name="Aiden E.L."/>
            <person name="Borodovsky M."/>
            <person name="Worthington M."/>
        </authorList>
    </citation>
    <scope>NUCLEOTIDE SEQUENCE [LARGE SCALE GENOMIC DNA]</scope>
    <source>
        <strain evidence="12">PI 553951</strain>
    </source>
</reference>
<keyword evidence="4" id="KW-0489">Methyltransferase</keyword>
<protein>
    <recommendedName>
        <fullName evidence="14">Histone-lysine N-methyltransferase ASHH1</fullName>
    </recommendedName>
</protein>
<evidence type="ECO:0000256" key="6">
    <source>
        <dbReference type="ARBA" id="ARBA00022691"/>
    </source>
</evidence>
<dbReference type="SMART" id="SM00570">
    <property type="entry name" value="AWS"/>
    <property type="match status" value="1"/>
</dbReference>
<dbReference type="InterPro" id="IPR046341">
    <property type="entry name" value="SET_dom_sf"/>
</dbReference>
<dbReference type="PROSITE" id="PS50280">
    <property type="entry name" value="SET"/>
    <property type="match status" value="1"/>
</dbReference>
<dbReference type="PROSITE" id="PS51215">
    <property type="entry name" value="AWS"/>
    <property type="match status" value="1"/>
</dbReference>
<dbReference type="GO" id="GO:0005634">
    <property type="term" value="C:nucleus"/>
    <property type="evidence" value="ECO:0007669"/>
    <property type="project" value="UniProtKB-SubCell"/>
</dbReference>
<evidence type="ECO:0000313" key="13">
    <source>
        <dbReference type="Proteomes" id="UP001457282"/>
    </source>
</evidence>
<dbReference type="Pfam" id="PF17907">
    <property type="entry name" value="AWS"/>
    <property type="match status" value="1"/>
</dbReference>
<dbReference type="SUPFAM" id="SSF82199">
    <property type="entry name" value="SET domain"/>
    <property type="match status" value="1"/>
</dbReference>
<evidence type="ECO:0000256" key="4">
    <source>
        <dbReference type="ARBA" id="ARBA00022603"/>
    </source>
</evidence>
<feature type="domain" description="Post-SET" evidence="10">
    <location>
        <begin position="216"/>
        <end position="232"/>
    </location>
</feature>
<dbReference type="InterPro" id="IPR050777">
    <property type="entry name" value="SET2_Histone-Lys_MeTrsfase"/>
</dbReference>
<evidence type="ECO:0000256" key="8">
    <source>
        <dbReference type="SAM" id="MobiDB-lite"/>
    </source>
</evidence>
<dbReference type="FunFam" id="2.170.270.10:FF:000028">
    <property type="entry name" value="Histone-lysine N-methyltransferase"/>
    <property type="match status" value="1"/>
</dbReference>
<evidence type="ECO:0000259" key="9">
    <source>
        <dbReference type="PROSITE" id="PS50280"/>
    </source>
</evidence>
<dbReference type="EMBL" id="JBEDUW010000002">
    <property type="protein sequence ID" value="KAK9943775.1"/>
    <property type="molecule type" value="Genomic_DNA"/>
</dbReference>
<dbReference type="InterPro" id="IPR006560">
    <property type="entry name" value="AWS_dom"/>
</dbReference>
<evidence type="ECO:0000259" key="10">
    <source>
        <dbReference type="PROSITE" id="PS50868"/>
    </source>
</evidence>
<organism evidence="12 13">
    <name type="scientific">Rubus argutus</name>
    <name type="common">Southern blackberry</name>
    <dbReference type="NCBI Taxonomy" id="59490"/>
    <lineage>
        <taxon>Eukaryota</taxon>
        <taxon>Viridiplantae</taxon>
        <taxon>Streptophyta</taxon>
        <taxon>Embryophyta</taxon>
        <taxon>Tracheophyta</taxon>
        <taxon>Spermatophyta</taxon>
        <taxon>Magnoliopsida</taxon>
        <taxon>eudicotyledons</taxon>
        <taxon>Gunneridae</taxon>
        <taxon>Pentapetalae</taxon>
        <taxon>rosids</taxon>
        <taxon>fabids</taxon>
        <taxon>Rosales</taxon>
        <taxon>Rosaceae</taxon>
        <taxon>Rosoideae</taxon>
        <taxon>Rosoideae incertae sedis</taxon>
        <taxon>Rubus</taxon>
    </lineage>
</organism>
<evidence type="ECO:0008006" key="14">
    <source>
        <dbReference type="Google" id="ProtNLM"/>
    </source>
</evidence>
<dbReference type="GO" id="GO:0042054">
    <property type="term" value="F:histone methyltransferase activity"/>
    <property type="evidence" value="ECO:0007669"/>
    <property type="project" value="InterPro"/>
</dbReference>
<keyword evidence="7" id="KW-0539">Nucleus</keyword>
<dbReference type="PROSITE" id="PS50868">
    <property type="entry name" value="POST_SET"/>
    <property type="match status" value="1"/>
</dbReference>
<dbReference type="Proteomes" id="UP001457282">
    <property type="component" value="Unassembled WGS sequence"/>
</dbReference>
<dbReference type="AlphaFoldDB" id="A0AAW1Y3Y6"/>
<evidence type="ECO:0000256" key="2">
    <source>
        <dbReference type="ARBA" id="ARBA00004286"/>
    </source>
</evidence>
<evidence type="ECO:0000313" key="12">
    <source>
        <dbReference type="EMBL" id="KAK9943775.1"/>
    </source>
</evidence>
<dbReference type="Gene3D" id="2.170.270.10">
    <property type="entry name" value="SET domain"/>
    <property type="match status" value="1"/>
</dbReference>
<accession>A0AAW1Y3Y6</accession>
<keyword evidence="13" id="KW-1185">Reference proteome</keyword>
<feature type="domain" description="SET" evidence="9">
    <location>
        <begin position="92"/>
        <end position="209"/>
    </location>
</feature>
<dbReference type="InterPro" id="IPR001214">
    <property type="entry name" value="SET_dom"/>
</dbReference>
<evidence type="ECO:0000256" key="1">
    <source>
        <dbReference type="ARBA" id="ARBA00004123"/>
    </source>
</evidence>
<evidence type="ECO:0000256" key="7">
    <source>
        <dbReference type="ARBA" id="ARBA00023242"/>
    </source>
</evidence>
<dbReference type="SMART" id="SM00317">
    <property type="entry name" value="SET"/>
    <property type="match status" value="1"/>
</dbReference>
<feature type="domain" description="AWS" evidence="11">
    <location>
        <begin position="39"/>
        <end position="90"/>
    </location>
</feature>
<feature type="compositionally biased region" description="Polar residues" evidence="8">
    <location>
        <begin position="479"/>
        <end position="488"/>
    </location>
</feature>
<feature type="region of interest" description="Disordered" evidence="8">
    <location>
        <begin position="476"/>
        <end position="496"/>
    </location>
</feature>
<gene>
    <name evidence="12" type="ORF">M0R45_009372</name>
</gene>
<evidence type="ECO:0000256" key="5">
    <source>
        <dbReference type="ARBA" id="ARBA00022679"/>
    </source>
</evidence>
<name>A0AAW1Y3Y6_RUBAR</name>
<comment type="caution">
    <text evidence="12">The sequence shown here is derived from an EMBL/GenBank/DDBJ whole genome shotgun (WGS) entry which is preliminary data.</text>
</comment>
<dbReference type="GO" id="GO:0005694">
    <property type="term" value="C:chromosome"/>
    <property type="evidence" value="ECO:0007669"/>
    <property type="project" value="UniProtKB-SubCell"/>
</dbReference>
<dbReference type="Pfam" id="PF00856">
    <property type="entry name" value="SET"/>
    <property type="match status" value="1"/>
</dbReference>
<comment type="subcellular location">
    <subcellularLocation>
        <location evidence="2">Chromosome</location>
    </subcellularLocation>
    <subcellularLocation>
        <location evidence="1">Nucleus</location>
    </subcellularLocation>
</comment>
<evidence type="ECO:0000259" key="11">
    <source>
        <dbReference type="PROSITE" id="PS51215"/>
    </source>
</evidence>
<dbReference type="GO" id="GO:0032259">
    <property type="term" value="P:methylation"/>
    <property type="evidence" value="ECO:0007669"/>
    <property type="project" value="UniProtKB-KW"/>
</dbReference>
<dbReference type="SMART" id="SM00508">
    <property type="entry name" value="PostSET"/>
    <property type="match status" value="1"/>
</dbReference>
<dbReference type="PANTHER" id="PTHR22884">
    <property type="entry name" value="SET DOMAIN PROTEINS"/>
    <property type="match status" value="1"/>
</dbReference>
<evidence type="ECO:0000256" key="3">
    <source>
        <dbReference type="ARBA" id="ARBA00022454"/>
    </source>
</evidence>
<keyword evidence="5" id="KW-0808">Transferase</keyword>